<evidence type="ECO:0000256" key="9">
    <source>
        <dbReference type="ARBA" id="ARBA00022989"/>
    </source>
</evidence>
<dbReference type="GO" id="GO:0042910">
    <property type="term" value="F:xenobiotic transmembrane transporter activity"/>
    <property type="evidence" value="ECO:0007669"/>
    <property type="project" value="InterPro"/>
</dbReference>
<gene>
    <name evidence="14" type="ORF">H8710_05890</name>
</gene>
<comment type="caution">
    <text evidence="14">The sequence shown here is derived from an EMBL/GenBank/DDBJ whole genome shotgun (WGS) entry which is preliminary data.</text>
</comment>
<feature type="transmembrane region" description="Helical" evidence="13">
    <location>
        <begin position="316"/>
        <end position="342"/>
    </location>
</feature>
<feature type="transmembrane region" description="Helical" evidence="13">
    <location>
        <begin position="54"/>
        <end position="80"/>
    </location>
</feature>
<evidence type="ECO:0000256" key="13">
    <source>
        <dbReference type="SAM" id="Phobius"/>
    </source>
</evidence>
<keyword evidence="11 13" id="KW-0472">Membrane</keyword>
<keyword evidence="15" id="KW-1185">Reference proteome</keyword>
<feature type="transmembrane region" description="Helical" evidence="13">
    <location>
        <begin position="92"/>
        <end position="114"/>
    </location>
</feature>
<evidence type="ECO:0000256" key="12">
    <source>
        <dbReference type="ARBA" id="ARBA00031636"/>
    </source>
</evidence>
<accession>A0A926I2I6</accession>
<keyword evidence="7" id="KW-1003">Cell membrane</keyword>
<dbReference type="GO" id="GO:0015297">
    <property type="term" value="F:antiporter activity"/>
    <property type="evidence" value="ECO:0007669"/>
    <property type="project" value="UniProtKB-KW"/>
</dbReference>
<feature type="transmembrane region" description="Helical" evidence="13">
    <location>
        <begin position="192"/>
        <end position="214"/>
    </location>
</feature>
<evidence type="ECO:0000313" key="14">
    <source>
        <dbReference type="EMBL" id="MBC8559603.1"/>
    </source>
</evidence>
<evidence type="ECO:0000256" key="6">
    <source>
        <dbReference type="ARBA" id="ARBA00022449"/>
    </source>
</evidence>
<dbReference type="NCBIfam" id="TIGR00797">
    <property type="entry name" value="matE"/>
    <property type="match status" value="1"/>
</dbReference>
<keyword evidence="6" id="KW-0050">Antiport</keyword>
<evidence type="ECO:0000256" key="2">
    <source>
        <dbReference type="ARBA" id="ARBA00004651"/>
    </source>
</evidence>
<dbReference type="InterPro" id="IPR050222">
    <property type="entry name" value="MATE_MdtK"/>
</dbReference>
<feature type="transmembrane region" description="Helical" evidence="13">
    <location>
        <begin position="411"/>
        <end position="434"/>
    </location>
</feature>
<dbReference type="EMBL" id="JACRSV010000001">
    <property type="protein sequence ID" value="MBC8559603.1"/>
    <property type="molecule type" value="Genomic_DNA"/>
</dbReference>
<feature type="transmembrane region" description="Helical" evidence="13">
    <location>
        <begin position="362"/>
        <end position="378"/>
    </location>
</feature>
<dbReference type="GO" id="GO:0005886">
    <property type="term" value="C:plasma membrane"/>
    <property type="evidence" value="ECO:0007669"/>
    <property type="project" value="UniProtKB-SubCell"/>
</dbReference>
<evidence type="ECO:0000256" key="3">
    <source>
        <dbReference type="ARBA" id="ARBA00010199"/>
    </source>
</evidence>
<evidence type="ECO:0000256" key="1">
    <source>
        <dbReference type="ARBA" id="ARBA00003408"/>
    </source>
</evidence>
<evidence type="ECO:0000256" key="7">
    <source>
        <dbReference type="ARBA" id="ARBA00022475"/>
    </source>
</evidence>
<evidence type="ECO:0000256" key="10">
    <source>
        <dbReference type="ARBA" id="ARBA00023065"/>
    </source>
</evidence>
<dbReference type="Proteomes" id="UP000610760">
    <property type="component" value="Unassembled WGS sequence"/>
</dbReference>
<evidence type="ECO:0000256" key="8">
    <source>
        <dbReference type="ARBA" id="ARBA00022692"/>
    </source>
</evidence>
<keyword evidence="9 13" id="KW-1133">Transmembrane helix</keyword>
<comment type="subcellular location">
    <subcellularLocation>
        <location evidence="2">Cell membrane</location>
        <topology evidence="2">Multi-pass membrane protein</topology>
    </subcellularLocation>
</comment>
<keyword evidence="8 13" id="KW-0812">Transmembrane</keyword>
<evidence type="ECO:0000256" key="5">
    <source>
        <dbReference type="ARBA" id="ARBA00022448"/>
    </source>
</evidence>
<name>A0A926I2I6_9FIRM</name>
<feature type="transmembrane region" description="Helical" evidence="13">
    <location>
        <begin position="134"/>
        <end position="158"/>
    </location>
</feature>
<dbReference type="PIRSF" id="PIRSF006603">
    <property type="entry name" value="DinF"/>
    <property type="match status" value="1"/>
</dbReference>
<dbReference type="PANTHER" id="PTHR43298">
    <property type="entry name" value="MULTIDRUG RESISTANCE PROTEIN NORM-RELATED"/>
    <property type="match status" value="1"/>
</dbReference>
<dbReference type="CDD" id="cd13138">
    <property type="entry name" value="MATE_yoeA_like"/>
    <property type="match status" value="1"/>
</dbReference>
<dbReference type="PANTHER" id="PTHR43298:SF2">
    <property type="entry name" value="FMN_FAD EXPORTER YEEO-RELATED"/>
    <property type="match status" value="1"/>
</dbReference>
<dbReference type="Pfam" id="PF01554">
    <property type="entry name" value="MatE"/>
    <property type="match status" value="2"/>
</dbReference>
<keyword evidence="5" id="KW-0813">Transport</keyword>
<dbReference type="RefSeq" id="WP_249294495.1">
    <property type="nucleotide sequence ID" value="NZ_JACRSV010000001.1"/>
</dbReference>
<sequence>MQKDLTAGPITKTMLAFAGPMIAGNLLQQFYNIADSFVVGQFVGPDALAAVGSAYTLMTFLTSILIGLCMGSGAIFSFYFGKNEPAKMKSRVQAAFLLIGGISVFINILAFLFLDGILRLLQVPEELFAMMRSYVFLILFGIFFIFLYNFFAFLLRALGNSVAPLWFLGSTVVLNVGLDVLFVVGFRWGIEGAAVATVLSQMISGIGIAAYTFIKEPSLRFGKNFFRCEKGAAPEILRFSLASSAQQSVMNFGVLMVQGLVNSFGPQVMAAFAAAVKIDSFAYMPAQEFANAYSLFISQNFGAGKEERIRRGTKSAFGISLSYCAVISVLVFILAKFLMMIFISPENREIIQIGVGYLRVEGAFYCGIGLLFLLYGYFRGINRPVMSLVLTVISLGTRVALAYLLAPLPQIGVWGIWWAVPIGWALADITGLAVMGGFAKRRTTAGA</sequence>
<evidence type="ECO:0000256" key="4">
    <source>
        <dbReference type="ARBA" id="ARBA00020268"/>
    </source>
</evidence>
<proteinExistence type="inferred from homology"/>
<dbReference type="GO" id="GO:0006811">
    <property type="term" value="P:monoatomic ion transport"/>
    <property type="evidence" value="ECO:0007669"/>
    <property type="project" value="UniProtKB-KW"/>
</dbReference>
<comment type="function">
    <text evidence="1">Multidrug efflux pump.</text>
</comment>
<protein>
    <recommendedName>
        <fullName evidence="4">Probable multidrug resistance protein NorM</fullName>
    </recommendedName>
    <alternativeName>
        <fullName evidence="12">Multidrug-efflux transporter</fullName>
    </alternativeName>
</protein>
<organism evidence="14 15">
    <name type="scientific">Fumia xinanensis</name>
    <dbReference type="NCBI Taxonomy" id="2763659"/>
    <lineage>
        <taxon>Bacteria</taxon>
        <taxon>Bacillati</taxon>
        <taxon>Bacillota</taxon>
        <taxon>Clostridia</taxon>
        <taxon>Eubacteriales</taxon>
        <taxon>Oscillospiraceae</taxon>
        <taxon>Fumia</taxon>
    </lineage>
</organism>
<evidence type="ECO:0000256" key="11">
    <source>
        <dbReference type="ARBA" id="ARBA00023136"/>
    </source>
</evidence>
<dbReference type="InterPro" id="IPR048279">
    <property type="entry name" value="MdtK-like"/>
</dbReference>
<evidence type="ECO:0000313" key="15">
    <source>
        <dbReference type="Proteomes" id="UP000610760"/>
    </source>
</evidence>
<reference evidence="14" key="1">
    <citation type="submission" date="2020-08" db="EMBL/GenBank/DDBJ databases">
        <title>Genome public.</title>
        <authorList>
            <person name="Liu C."/>
            <person name="Sun Q."/>
        </authorList>
    </citation>
    <scope>NUCLEOTIDE SEQUENCE</scope>
    <source>
        <strain evidence="14">NSJ-33</strain>
    </source>
</reference>
<dbReference type="InterPro" id="IPR002528">
    <property type="entry name" value="MATE_fam"/>
</dbReference>
<keyword evidence="10" id="KW-0406">Ion transport</keyword>
<feature type="transmembrane region" description="Helical" evidence="13">
    <location>
        <begin position="165"/>
        <end position="186"/>
    </location>
</feature>
<feature type="transmembrane region" description="Helical" evidence="13">
    <location>
        <begin position="385"/>
        <end position="405"/>
    </location>
</feature>
<dbReference type="AlphaFoldDB" id="A0A926I2I6"/>
<comment type="similarity">
    <text evidence="3">Belongs to the multi antimicrobial extrusion (MATE) (TC 2.A.66.1) family.</text>
</comment>